<dbReference type="InterPro" id="IPR012341">
    <property type="entry name" value="6hp_glycosidase-like_sf"/>
</dbReference>
<evidence type="ECO:0000313" key="3">
    <source>
        <dbReference type="EMBL" id="CAH0554962.1"/>
    </source>
</evidence>
<dbReference type="InterPro" id="IPR007822">
    <property type="entry name" value="LANC-like"/>
</dbReference>
<dbReference type="PANTHER" id="PTHR12736:SF21">
    <property type="entry name" value="LANC-LIKE PROTEIN 2"/>
    <property type="match status" value="1"/>
</dbReference>
<sequence length="396" mass="45026">MGSNKYFKNPFPDYSPEIATKFILDKRLKPNISIVTLLPEKWQITMETLEKADRKDVTMYTGTGGIALLKYLKDPNNPEVLQEILHLLNLKSLRNKRQTFLCGDGGPLALGIIVNKKLGNEKEAQSLIEQLKNMKDAALDISSDFPSEYMYGRSGYLYALLFVNKNVNPPPFEGGLIRSIVEAILKIGQIKAKSEGFNCPLMYEWHNSYYLGAAHGVSGILFLLLNCTEYLLELEIMGLIKPTIDYLATLRFSSGNFPSSYKSENDKYVQWCHGAPGFLYMFTKAYKVFNNPAYLELAILCGDVIWKRGLLRKGYSLCHGVSGNGYCFLELYKITQDEKHLYRAIRFAEWCLDYNEAHEETPPDRPLSLFEGIAGPMYFLLDIQRPMDAKFPGFSL</sequence>
<comment type="similarity">
    <text evidence="1">Belongs to the LanC-like protein family.</text>
</comment>
<feature type="binding site" evidence="2">
    <location>
        <position position="272"/>
    </location>
    <ligand>
        <name>Zn(2+)</name>
        <dbReference type="ChEBI" id="CHEBI:29105"/>
    </ligand>
</feature>
<evidence type="ECO:0000313" key="4">
    <source>
        <dbReference type="Proteomes" id="UP001154078"/>
    </source>
</evidence>
<keyword evidence="2" id="KW-0862">Zinc</keyword>
<dbReference type="CDD" id="cd04794">
    <property type="entry name" value="euk_LANCL"/>
    <property type="match status" value="1"/>
</dbReference>
<feature type="binding site" evidence="2">
    <location>
        <position position="318"/>
    </location>
    <ligand>
        <name>Zn(2+)</name>
        <dbReference type="ChEBI" id="CHEBI:29105"/>
    </ligand>
</feature>
<dbReference type="OrthoDB" id="10257263at2759"/>
<dbReference type="GO" id="GO:0046872">
    <property type="term" value="F:metal ion binding"/>
    <property type="evidence" value="ECO:0007669"/>
    <property type="project" value="UniProtKB-KW"/>
</dbReference>
<dbReference type="SMART" id="SM01260">
    <property type="entry name" value="LANC_like"/>
    <property type="match status" value="1"/>
</dbReference>
<dbReference type="AlphaFoldDB" id="A0A9P0FHF4"/>
<evidence type="ECO:0000256" key="1">
    <source>
        <dbReference type="ARBA" id="ARBA00007179"/>
    </source>
</evidence>
<evidence type="ECO:0008006" key="5">
    <source>
        <dbReference type="Google" id="ProtNLM"/>
    </source>
</evidence>
<keyword evidence="2" id="KW-0479">Metal-binding</keyword>
<dbReference type="GO" id="GO:0005975">
    <property type="term" value="P:carbohydrate metabolic process"/>
    <property type="evidence" value="ECO:0007669"/>
    <property type="project" value="InterPro"/>
</dbReference>
<dbReference type="Pfam" id="PF05147">
    <property type="entry name" value="LANC_like"/>
    <property type="match status" value="1"/>
</dbReference>
<organism evidence="3 4">
    <name type="scientific">Brassicogethes aeneus</name>
    <name type="common">Rape pollen beetle</name>
    <name type="synonym">Meligethes aeneus</name>
    <dbReference type="NCBI Taxonomy" id="1431903"/>
    <lineage>
        <taxon>Eukaryota</taxon>
        <taxon>Metazoa</taxon>
        <taxon>Ecdysozoa</taxon>
        <taxon>Arthropoda</taxon>
        <taxon>Hexapoda</taxon>
        <taxon>Insecta</taxon>
        <taxon>Pterygota</taxon>
        <taxon>Neoptera</taxon>
        <taxon>Endopterygota</taxon>
        <taxon>Coleoptera</taxon>
        <taxon>Polyphaga</taxon>
        <taxon>Cucujiformia</taxon>
        <taxon>Nitidulidae</taxon>
        <taxon>Meligethinae</taxon>
        <taxon>Brassicogethes</taxon>
    </lineage>
</organism>
<feature type="binding site" evidence="2">
    <location>
        <position position="319"/>
    </location>
    <ligand>
        <name>Zn(2+)</name>
        <dbReference type="ChEBI" id="CHEBI:29105"/>
    </ligand>
</feature>
<reference evidence="3" key="1">
    <citation type="submission" date="2021-12" db="EMBL/GenBank/DDBJ databases">
        <authorList>
            <person name="King R."/>
        </authorList>
    </citation>
    <scope>NUCLEOTIDE SEQUENCE</scope>
</reference>
<gene>
    <name evidence="3" type="ORF">MELIAE_LOCUS6419</name>
</gene>
<dbReference type="Proteomes" id="UP001154078">
    <property type="component" value="Chromosome 4"/>
</dbReference>
<name>A0A9P0FHF4_BRAAE</name>
<dbReference type="GO" id="GO:0031179">
    <property type="term" value="P:peptide modification"/>
    <property type="evidence" value="ECO:0007669"/>
    <property type="project" value="InterPro"/>
</dbReference>
<dbReference type="Gene3D" id="1.50.10.10">
    <property type="match status" value="1"/>
</dbReference>
<proteinExistence type="inferred from homology"/>
<dbReference type="GO" id="GO:0005886">
    <property type="term" value="C:plasma membrane"/>
    <property type="evidence" value="ECO:0007669"/>
    <property type="project" value="TreeGrafter"/>
</dbReference>
<accession>A0A9P0FHF4</accession>
<dbReference type="PRINTS" id="PR01950">
    <property type="entry name" value="LANCSUPER"/>
</dbReference>
<dbReference type="PANTHER" id="PTHR12736">
    <property type="entry name" value="LANC-LIKE PROTEIN"/>
    <property type="match status" value="1"/>
</dbReference>
<evidence type="ECO:0000256" key="2">
    <source>
        <dbReference type="PIRSR" id="PIRSR607822-1"/>
    </source>
</evidence>
<dbReference type="SUPFAM" id="SSF158745">
    <property type="entry name" value="LanC-like"/>
    <property type="match status" value="1"/>
</dbReference>
<keyword evidence="4" id="KW-1185">Reference proteome</keyword>
<protein>
    <recommendedName>
        <fullName evidence="5">LanC-like protein 2</fullName>
    </recommendedName>
</protein>
<dbReference type="InterPro" id="IPR020464">
    <property type="entry name" value="LanC-like_prot_euk"/>
</dbReference>
<dbReference type="PRINTS" id="PR01951">
    <property type="entry name" value="LANCEUKARYTE"/>
</dbReference>
<dbReference type="EMBL" id="OV121135">
    <property type="protein sequence ID" value="CAH0554962.1"/>
    <property type="molecule type" value="Genomic_DNA"/>
</dbReference>